<dbReference type="GO" id="GO:0000278">
    <property type="term" value="P:mitotic cell cycle"/>
    <property type="evidence" value="ECO:0007669"/>
    <property type="project" value="TreeGrafter"/>
</dbReference>
<dbReference type="Pfam" id="PF20946">
    <property type="entry name" value="Ctf4_C"/>
    <property type="match status" value="1"/>
</dbReference>
<keyword evidence="11" id="KW-1185">Reference proteome</keyword>
<dbReference type="SUPFAM" id="SSF50978">
    <property type="entry name" value="WD40 repeat-like"/>
    <property type="match status" value="1"/>
</dbReference>
<evidence type="ECO:0000259" key="8">
    <source>
        <dbReference type="Pfam" id="PF20946"/>
    </source>
</evidence>
<dbReference type="PANTHER" id="PTHR19932:SF10">
    <property type="entry name" value="WD REPEAT AND HMG-BOX DNA-BINDING PROTEIN 1"/>
    <property type="match status" value="1"/>
</dbReference>
<dbReference type="InterPro" id="IPR015943">
    <property type="entry name" value="WD40/YVTN_repeat-like_dom_sf"/>
</dbReference>
<dbReference type="Pfam" id="PF24817">
    <property type="entry name" value="WD40_WDHD1_1st"/>
    <property type="match status" value="1"/>
</dbReference>
<keyword evidence="3" id="KW-0677">Repeat</keyword>
<evidence type="ECO:0000259" key="7">
    <source>
        <dbReference type="Pfam" id="PF12341"/>
    </source>
</evidence>
<dbReference type="GO" id="GO:0006261">
    <property type="term" value="P:DNA-templated DNA replication"/>
    <property type="evidence" value="ECO:0007669"/>
    <property type="project" value="TreeGrafter"/>
</dbReference>
<protein>
    <submittedName>
        <fullName evidence="10">WD40 repeat-like protein</fullName>
    </submittedName>
</protein>
<dbReference type="Proteomes" id="UP000799771">
    <property type="component" value="Unassembled WGS sequence"/>
</dbReference>
<feature type="compositionally biased region" description="Basic and acidic residues" evidence="6">
    <location>
        <begin position="759"/>
        <end position="773"/>
    </location>
</feature>
<dbReference type="SMART" id="SM00320">
    <property type="entry name" value="WD40"/>
    <property type="match status" value="7"/>
</dbReference>
<dbReference type="InterPro" id="IPR019775">
    <property type="entry name" value="WD40_repeat_CS"/>
</dbReference>
<feature type="domain" description="WDHD1/CFT4 helical bundle" evidence="8">
    <location>
        <begin position="770"/>
        <end position="874"/>
    </location>
</feature>
<feature type="compositionally biased region" description="Basic and acidic residues" evidence="6">
    <location>
        <begin position="735"/>
        <end position="746"/>
    </location>
</feature>
<evidence type="ECO:0000256" key="4">
    <source>
        <dbReference type="ARBA" id="ARBA00023242"/>
    </source>
</evidence>
<feature type="compositionally biased region" description="Acidic residues" evidence="6">
    <location>
        <begin position="749"/>
        <end position="758"/>
    </location>
</feature>
<evidence type="ECO:0000256" key="1">
    <source>
        <dbReference type="ARBA" id="ARBA00004123"/>
    </source>
</evidence>
<evidence type="ECO:0000256" key="5">
    <source>
        <dbReference type="PROSITE-ProRule" id="PRU00221"/>
    </source>
</evidence>
<evidence type="ECO:0000256" key="6">
    <source>
        <dbReference type="SAM" id="MobiDB-lite"/>
    </source>
</evidence>
<feature type="region of interest" description="Disordered" evidence="6">
    <location>
        <begin position="324"/>
        <end position="415"/>
    </location>
</feature>
<dbReference type="RefSeq" id="XP_033523239.1">
    <property type="nucleotide sequence ID" value="XM_033665910.1"/>
</dbReference>
<dbReference type="EMBL" id="ML977507">
    <property type="protein sequence ID" value="KAF2128850.1"/>
    <property type="molecule type" value="Genomic_DNA"/>
</dbReference>
<dbReference type="Pfam" id="PF12341">
    <property type="entry name" value="Mcl1_mid"/>
    <property type="match status" value="1"/>
</dbReference>
<dbReference type="InterPro" id="IPR048591">
    <property type="entry name" value="WDHD1/CFT4_hel"/>
</dbReference>
<dbReference type="Gene3D" id="2.130.10.10">
    <property type="entry name" value="YVTN repeat-like/Quinoprotein amine dehydrogenase"/>
    <property type="match status" value="2"/>
</dbReference>
<dbReference type="GO" id="GO:0043596">
    <property type="term" value="C:nuclear replication fork"/>
    <property type="evidence" value="ECO:0007669"/>
    <property type="project" value="TreeGrafter"/>
</dbReference>
<dbReference type="AlphaFoldDB" id="A0A6A6AAL9"/>
<dbReference type="SUPFAM" id="SSF82171">
    <property type="entry name" value="DPP6 N-terminal domain-like"/>
    <property type="match status" value="1"/>
</dbReference>
<dbReference type="InterPro" id="IPR022100">
    <property type="entry name" value="WDHD1/CFT4_beta-prop_2nd"/>
</dbReference>
<accession>A0A6A6AAL9</accession>
<reference evidence="10" key="1">
    <citation type="journal article" date="2020" name="Stud. Mycol.">
        <title>101 Dothideomycetes genomes: a test case for predicting lifestyles and emergence of pathogens.</title>
        <authorList>
            <person name="Haridas S."/>
            <person name="Albert R."/>
            <person name="Binder M."/>
            <person name="Bloem J."/>
            <person name="Labutti K."/>
            <person name="Salamov A."/>
            <person name="Andreopoulos B."/>
            <person name="Baker S."/>
            <person name="Barry K."/>
            <person name="Bills G."/>
            <person name="Bluhm B."/>
            <person name="Cannon C."/>
            <person name="Castanera R."/>
            <person name="Culley D."/>
            <person name="Daum C."/>
            <person name="Ezra D."/>
            <person name="Gonzalez J."/>
            <person name="Henrissat B."/>
            <person name="Kuo A."/>
            <person name="Liang C."/>
            <person name="Lipzen A."/>
            <person name="Lutzoni F."/>
            <person name="Magnuson J."/>
            <person name="Mondo S."/>
            <person name="Nolan M."/>
            <person name="Ohm R."/>
            <person name="Pangilinan J."/>
            <person name="Park H.-J."/>
            <person name="Ramirez L."/>
            <person name="Alfaro M."/>
            <person name="Sun H."/>
            <person name="Tritt A."/>
            <person name="Yoshinaga Y."/>
            <person name="Zwiers L.-H."/>
            <person name="Turgeon B."/>
            <person name="Goodwin S."/>
            <person name="Spatafora J."/>
            <person name="Crous P."/>
            <person name="Grigoriev I."/>
        </authorList>
    </citation>
    <scope>NUCLEOTIDE SEQUENCE</scope>
    <source>
        <strain evidence="10">CBS 119687</strain>
    </source>
</reference>
<dbReference type="OrthoDB" id="427368at2759"/>
<dbReference type="InterPro" id="IPR001680">
    <property type="entry name" value="WD40_rpt"/>
</dbReference>
<dbReference type="InterPro" id="IPR057646">
    <property type="entry name" value="WD40_WDHD1_1st"/>
</dbReference>
<sequence length="884" mass="97214">MAFQQRLRGRQAHAPGATYLTYTPNGKKLITAGVDNYCRIFTTGSDDEPVTVDDCQESNTAVVAGNGFFITGSEDGTVSKYSLEGNKFEEILVRTTLPVRDVALSPDGNWIAVASDELVVNVVSTKDMTKIRTLRDQPRAVKHVSFDKSGGQLAVSCTDGNIYMYNLDEGEPEMVKRVDGMIKSLEADAESSSRVLWHPDGRAFATPTALRDVQVMSTSDWERQRVFKTGHASDITAAAWSPNGALLATTSGDLNLCLWDTKTQKVLKKYDDIKATILAMAWHPTENILSYTNNEGELFIHTDFVPEEHIPLLEKSTVSAPFFHDPAEGRAGAPNLAGGATTVLPERRPRQRDGTPDSLDDLLGPDFRDDEADENGDEDMNDFVVDDDGAGYAPALNGHGKRPNNHPTNGLEPASKRRAPFSSALFRPQVHEPFQPGSTPWRGNRRLLCCSLTGHIETVSQEGRHHTVSVAFYDEQTFRPFHFTDVFLYDKACLNENGALFACQPNSTGDGNQAMIYYRPHETWTSRTDWRTNLPTGESVTAVALSDSYICVTTSANYVRIYSLFGLPIRVYRQKSSPAVTCAAWRDYILTIGNGPMQADGSTQLLYTIENIKHDTIYQDADILALPPNTTLTSVFFSAEGDPYIYDTAGVLTTLLGWRSAGQARWTPMLDTTQLSRLATGGKQESYWPVGVARDSDSAMKFHCMIIKGREMYPSAPVPHLSDFGLEIPLSSAVDRRKTSAAERNADAMSDDDDDDADATTKKPESKQQEHEQAFILSSTLHSQLASTLAHTRPSLAQKQDLATLEVAVDRALLQLLGLECLAGEDHGMKALEIVGLMRDANGKMLDLAGKVANRYGREVLAEKIGELAERRAAGRDADGDEEY</sequence>
<feature type="compositionally biased region" description="Basic and acidic residues" evidence="6">
    <location>
        <begin position="345"/>
        <end position="355"/>
    </location>
</feature>
<name>A0A6A6AAL9_9PLEO</name>
<evidence type="ECO:0000313" key="11">
    <source>
        <dbReference type="Proteomes" id="UP000799771"/>
    </source>
</evidence>
<dbReference type="PROSITE" id="PS00678">
    <property type="entry name" value="WD_REPEATS_1"/>
    <property type="match status" value="1"/>
</dbReference>
<dbReference type="GO" id="GO:0006281">
    <property type="term" value="P:DNA repair"/>
    <property type="evidence" value="ECO:0007669"/>
    <property type="project" value="TreeGrafter"/>
</dbReference>
<evidence type="ECO:0000256" key="2">
    <source>
        <dbReference type="ARBA" id="ARBA00022574"/>
    </source>
</evidence>
<dbReference type="PANTHER" id="PTHR19932">
    <property type="entry name" value="WD REPEAT AND HMG-BOX DNA BINDING PROTEIN"/>
    <property type="match status" value="1"/>
</dbReference>
<feature type="domain" description="WDHD1/CFT4 second beta-propeller" evidence="7">
    <location>
        <begin position="432"/>
        <end position="730"/>
    </location>
</feature>
<comment type="subcellular location">
    <subcellularLocation>
        <location evidence="1">Nucleus</location>
    </subcellularLocation>
</comment>
<feature type="compositionally biased region" description="Acidic residues" evidence="6">
    <location>
        <begin position="368"/>
        <end position="389"/>
    </location>
</feature>
<proteinExistence type="predicted"/>
<evidence type="ECO:0000256" key="3">
    <source>
        <dbReference type="ARBA" id="ARBA00022737"/>
    </source>
</evidence>
<dbReference type="PROSITE" id="PS50082">
    <property type="entry name" value="WD_REPEATS_2"/>
    <property type="match status" value="1"/>
</dbReference>
<feature type="region of interest" description="Disordered" evidence="6">
    <location>
        <begin position="735"/>
        <end position="773"/>
    </location>
</feature>
<evidence type="ECO:0000259" key="9">
    <source>
        <dbReference type="Pfam" id="PF24817"/>
    </source>
</evidence>
<dbReference type="GO" id="GO:0003682">
    <property type="term" value="F:chromatin binding"/>
    <property type="evidence" value="ECO:0007669"/>
    <property type="project" value="TreeGrafter"/>
</dbReference>
<keyword evidence="4" id="KW-0539">Nucleus</keyword>
<feature type="domain" description="WDHD1 first WD40" evidence="9">
    <location>
        <begin position="10"/>
        <end position="298"/>
    </location>
</feature>
<dbReference type="GeneID" id="54406342"/>
<dbReference type="InterPro" id="IPR036322">
    <property type="entry name" value="WD40_repeat_dom_sf"/>
</dbReference>
<evidence type="ECO:0000313" key="10">
    <source>
        <dbReference type="EMBL" id="KAF2128850.1"/>
    </source>
</evidence>
<feature type="repeat" description="WD" evidence="5">
    <location>
        <begin position="228"/>
        <end position="269"/>
    </location>
</feature>
<keyword evidence="2 5" id="KW-0853">WD repeat</keyword>
<organism evidence="10 11">
    <name type="scientific">Dothidotthia symphoricarpi CBS 119687</name>
    <dbReference type="NCBI Taxonomy" id="1392245"/>
    <lineage>
        <taxon>Eukaryota</taxon>
        <taxon>Fungi</taxon>
        <taxon>Dikarya</taxon>
        <taxon>Ascomycota</taxon>
        <taxon>Pezizomycotina</taxon>
        <taxon>Dothideomycetes</taxon>
        <taxon>Pleosporomycetidae</taxon>
        <taxon>Pleosporales</taxon>
        <taxon>Dothidotthiaceae</taxon>
        <taxon>Dothidotthia</taxon>
    </lineage>
</organism>
<dbReference type="PROSITE" id="PS50294">
    <property type="entry name" value="WD_REPEATS_REGION"/>
    <property type="match status" value="1"/>
</dbReference>
<gene>
    <name evidence="10" type="ORF">P153DRAFT_341155</name>
</gene>